<dbReference type="EMBL" id="MHNY01000034">
    <property type="protein sequence ID" value="OGZ55022.1"/>
    <property type="molecule type" value="Genomic_DNA"/>
</dbReference>
<evidence type="ECO:0000313" key="2">
    <source>
        <dbReference type="Proteomes" id="UP000178186"/>
    </source>
</evidence>
<accession>A0A1G2GXW2</accession>
<dbReference type="Pfam" id="PF05635">
    <property type="entry name" value="23S_rRNA_IVP"/>
    <property type="match status" value="1"/>
</dbReference>
<dbReference type="InterPro" id="IPR012657">
    <property type="entry name" value="23S_rRNA-intervening_sequence"/>
</dbReference>
<sequence length="120" mass="13626">MQSFTDLEAWKRGHALTLEIYKITKTFPKEELFGLTSQIRRSALSITSNIAEGFSRKSSKEKIQFYFIALGSTTELQNQLLLSRDIGYIEKATFSQIANITIEVHKMINGLIKSAQNLSH</sequence>
<dbReference type="NCBIfam" id="TIGR02436">
    <property type="entry name" value="four helix bundle protein"/>
    <property type="match status" value="1"/>
</dbReference>
<proteinExistence type="predicted"/>
<dbReference type="SUPFAM" id="SSF158446">
    <property type="entry name" value="IVS-encoded protein-like"/>
    <property type="match status" value="1"/>
</dbReference>
<protein>
    <submittedName>
        <fullName evidence="1">Four helix bundle protein</fullName>
    </submittedName>
</protein>
<dbReference type="Gene3D" id="1.20.1440.60">
    <property type="entry name" value="23S rRNA-intervening sequence"/>
    <property type="match status" value="1"/>
</dbReference>
<gene>
    <name evidence="1" type="ORF">A3H64_01125</name>
</gene>
<dbReference type="STRING" id="1802128.A3H64_01125"/>
<dbReference type="PANTHER" id="PTHR38471:SF2">
    <property type="entry name" value="FOUR HELIX BUNDLE PROTEIN"/>
    <property type="match status" value="1"/>
</dbReference>
<dbReference type="CDD" id="cd16377">
    <property type="entry name" value="23S_rRNA_IVP_like"/>
    <property type="match status" value="1"/>
</dbReference>
<dbReference type="InterPro" id="IPR036583">
    <property type="entry name" value="23S_rRNA_IVS_sf"/>
</dbReference>
<comment type="caution">
    <text evidence="1">The sequence shown here is derived from an EMBL/GenBank/DDBJ whole genome shotgun (WGS) entry which is preliminary data.</text>
</comment>
<dbReference type="Proteomes" id="UP000178186">
    <property type="component" value="Unassembled WGS sequence"/>
</dbReference>
<dbReference type="AlphaFoldDB" id="A0A1G2GXW2"/>
<evidence type="ECO:0000313" key="1">
    <source>
        <dbReference type="EMBL" id="OGZ55022.1"/>
    </source>
</evidence>
<name>A0A1G2GXW2_9BACT</name>
<dbReference type="PANTHER" id="PTHR38471">
    <property type="entry name" value="FOUR HELIX BUNDLE PROTEIN"/>
    <property type="match status" value="1"/>
</dbReference>
<organism evidence="1 2">
    <name type="scientific">Candidatus Ryanbacteria bacterium RIFCSPLOWO2_02_FULL_45_11c</name>
    <dbReference type="NCBI Taxonomy" id="1802128"/>
    <lineage>
        <taxon>Bacteria</taxon>
        <taxon>Candidatus Ryaniibacteriota</taxon>
    </lineage>
</organism>
<reference evidence="1 2" key="1">
    <citation type="journal article" date="2016" name="Nat. Commun.">
        <title>Thousands of microbial genomes shed light on interconnected biogeochemical processes in an aquifer system.</title>
        <authorList>
            <person name="Anantharaman K."/>
            <person name="Brown C.T."/>
            <person name="Hug L.A."/>
            <person name="Sharon I."/>
            <person name="Castelle C.J."/>
            <person name="Probst A.J."/>
            <person name="Thomas B.C."/>
            <person name="Singh A."/>
            <person name="Wilkins M.J."/>
            <person name="Karaoz U."/>
            <person name="Brodie E.L."/>
            <person name="Williams K.H."/>
            <person name="Hubbard S.S."/>
            <person name="Banfield J.F."/>
        </authorList>
    </citation>
    <scope>NUCLEOTIDE SEQUENCE [LARGE SCALE GENOMIC DNA]</scope>
</reference>